<sequence>MKEILRSLPFQTTVPELSVLIEDRRGKVTYKRIPPMTFLSPIVLRKELETLLVVHGEKILREQDFIETHKILFWNLFYAFEKMKLKHSLDQLLAASSLLNRQEQDDDSGSHSMKELKPVVGTYLNWDSTLANKSTPYPPLYRIFKEFQKPEDQQNRLLVSNSHIKRDTLITIVESIKNNDCQTPLMKLLYLCEGLTRDSKEKVPRRSCYREAQFLLVAAVGQRNIDFSLFDRYWQKAHEILQDHAKELRNSNDQTPNQRVYICRKIFGEPRLLC</sequence>
<accession>A0ABN7SAN3</accession>
<organism evidence="1 2">
    <name type="scientific">Oikopleura dioica</name>
    <name type="common">Tunicate</name>
    <dbReference type="NCBI Taxonomy" id="34765"/>
    <lineage>
        <taxon>Eukaryota</taxon>
        <taxon>Metazoa</taxon>
        <taxon>Chordata</taxon>
        <taxon>Tunicata</taxon>
        <taxon>Appendicularia</taxon>
        <taxon>Copelata</taxon>
        <taxon>Oikopleuridae</taxon>
        <taxon>Oikopleura</taxon>
    </lineage>
</organism>
<evidence type="ECO:0000313" key="2">
    <source>
        <dbReference type="Proteomes" id="UP001158576"/>
    </source>
</evidence>
<proteinExistence type="predicted"/>
<keyword evidence="2" id="KW-1185">Reference proteome</keyword>
<dbReference type="PANTHER" id="PTHR12296:SF30">
    <property type="entry name" value="DENN DOMAIN-CONTAINING PROTEIN CRAG"/>
    <property type="match status" value="1"/>
</dbReference>
<gene>
    <name evidence="1" type="ORF">OKIOD_LOCUS5023</name>
</gene>
<name>A0ABN7SAN3_OIKDI</name>
<evidence type="ECO:0000313" key="1">
    <source>
        <dbReference type="EMBL" id="CAG5094339.1"/>
    </source>
</evidence>
<dbReference type="Proteomes" id="UP001158576">
    <property type="component" value="Chromosome XSR"/>
</dbReference>
<protein>
    <submittedName>
        <fullName evidence="1">Oidioi.mRNA.OKI2018_I69.XSR.g13465.t1.cds</fullName>
    </submittedName>
</protein>
<reference evidence="1 2" key="1">
    <citation type="submission" date="2021-04" db="EMBL/GenBank/DDBJ databases">
        <authorList>
            <person name="Bliznina A."/>
        </authorList>
    </citation>
    <scope>NUCLEOTIDE SEQUENCE [LARGE SCALE GENOMIC DNA]</scope>
</reference>
<dbReference type="InterPro" id="IPR051696">
    <property type="entry name" value="DENN_Domain_GEFs"/>
</dbReference>
<dbReference type="PANTHER" id="PTHR12296">
    <property type="entry name" value="DENN DOMAIN-CONTAINING PROTEIN 4"/>
    <property type="match status" value="1"/>
</dbReference>
<dbReference type="EMBL" id="OU015569">
    <property type="protein sequence ID" value="CAG5094339.1"/>
    <property type="molecule type" value="Genomic_DNA"/>
</dbReference>